<feature type="region of interest" description="Disordered" evidence="1">
    <location>
        <begin position="150"/>
        <end position="180"/>
    </location>
</feature>
<dbReference type="EMBL" id="JARKHS020025783">
    <property type="protein sequence ID" value="KAK8767043.1"/>
    <property type="molecule type" value="Genomic_DNA"/>
</dbReference>
<protein>
    <submittedName>
        <fullName evidence="3">Uncharacterized protein</fullName>
    </submittedName>
</protein>
<dbReference type="AlphaFoldDB" id="A0AAQ4DX53"/>
<keyword evidence="2" id="KW-1133">Transmembrane helix</keyword>
<keyword evidence="2" id="KW-0472">Membrane</keyword>
<sequence>MATEQQRGSARSSRQPSPNQSRDKGVGTPGTVGGGGATPAQVFLGSSVRGSRSPSLSLVLDEMQREQARDKRRVIIGSVLTVGSVLLVLVVLVVWLLISSPHKQPTTIRAKEFKEAPPRSAGRLNASAIVAGRDDDDDDGWWDFRRRAGPHASRSRLGGATDAAVVDPKQAAPEAAAPEF</sequence>
<comment type="caution">
    <text evidence="3">The sequence shown here is derived from an EMBL/GenBank/DDBJ whole genome shotgun (WGS) entry which is preliminary data.</text>
</comment>
<feature type="region of interest" description="Disordered" evidence="1">
    <location>
        <begin position="1"/>
        <end position="53"/>
    </location>
</feature>
<feature type="compositionally biased region" description="Low complexity" evidence="1">
    <location>
        <begin position="9"/>
        <end position="20"/>
    </location>
</feature>
<dbReference type="Proteomes" id="UP001321473">
    <property type="component" value="Unassembled WGS sequence"/>
</dbReference>
<evidence type="ECO:0000256" key="2">
    <source>
        <dbReference type="SAM" id="Phobius"/>
    </source>
</evidence>
<accession>A0AAQ4DX53</accession>
<gene>
    <name evidence="3" type="ORF">V5799_006176</name>
</gene>
<name>A0AAQ4DX53_AMBAM</name>
<feature type="compositionally biased region" description="Gly residues" evidence="1">
    <location>
        <begin position="27"/>
        <end position="37"/>
    </location>
</feature>
<feature type="transmembrane region" description="Helical" evidence="2">
    <location>
        <begin position="74"/>
        <end position="98"/>
    </location>
</feature>
<reference evidence="3 4" key="1">
    <citation type="journal article" date="2023" name="Arcadia Sci">
        <title>De novo assembly of a long-read Amblyomma americanum tick genome.</title>
        <authorList>
            <person name="Chou S."/>
            <person name="Poskanzer K.E."/>
            <person name="Rollins M."/>
            <person name="Thuy-Boun P.S."/>
        </authorList>
    </citation>
    <scope>NUCLEOTIDE SEQUENCE [LARGE SCALE GENOMIC DNA]</scope>
    <source>
        <strain evidence="3">F_SG_1</strain>
        <tissue evidence="3">Salivary glands</tissue>
    </source>
</reference>
<feature type="compositionally biased region" description="Low complexity" evidence="1">
    <location>
        <begin position="171"/>
        <end position="180"/>
    </location>
</feature>
<keyword evidence="4" id="KW-1185">Reference proteome</keyword>
<proteinExistence type="predicted"/>
<evidence type="ECO:0000313" key="4">
    <source>
        <dbReference type="Proteomes" id="UP001321473"/>
    </source>
</evidence>
<feature type="compositionally biased region" description="Low complexity" evidence="1">
    <location>
        <begin position="38"/>
        <end position="53"/>
    </location>
</feature>
<evidence type="ECO:0000313" key="3">
    <source>
        <dbReference type="EMBL" id="KAK8767043.1"/>
    </source>
</evidence>
<organism evidence="3 4">
    <name type="scientific">Amblyomma americanum</name>
    <name type="common">Lone star tick</name>
    <dbReference type="NCBI Taxonomy" id="6943"/>
    <lineage>
        <taxon>Eukaryota</taxon>
        <taxon>Metazoa</taxon>
        <taxon>Ecdysozoa</taxon>
        <taxon>Arthropoda</taxon>
        <taxon>Chelicerata</taxon>
        <taxon>Arachnida</taxon>
        <taxon>Acari</taxon>
        <taxon>Parasitiformes</taxon>
        <taxon>Ixodida</taxon>
        <taxon>Ixodoidea</taxon>
        <taxon>Ixodidae</taxon>
        <taxon>Amblyomminae</taxon>
        <taxon>Amblyomma</taxon>
    </lineage>
</organism>
<keyword evidence="2" id="KW-0812">Transmembrane</keyword>
<evidence type="ECO:0000256" key="1">
    <source>
        <dbReference type="SAM" id="MobiDB-lite"/>
    </source>
</evidence>